<dbReference type="GeneID" id="25566026"/>
<dbReference type="InterPro" id="IPR050275">
    <property type="entry name" value="PGM_Phosphatase"/>
</dbReference>
<reference evidence="2 3" key="1">
    <citation type="submission" date="2010-05" db="EMBL/GenBank/DDBJ databases">
        <title>The Genome Sequence of Thecamonas trahens ATCC 50062.</title>
        <authorList>
            <consortium name="The Broad Institute Genome Sequencing Platform"/>
            <person name="Russ C."/>
            <person name="Cuomo C."/>
            <person name="Shea T."/>
            <person name="Young S.K."/>
            <person name="Zeng Q."/>
            <person name="Koehrsen M."/>
            <person name="Haas B."/>
            <person name="Borodovsky M."/>
            <person name="Guigo R."/>
            <person name="Alvarado L."/>
            <person name="Berlin A."/>
            <person name="Bochicchio J."/>
            <person name="Borenstein D."/>
            <person name="Chapman S."/>
            <person name="Chen Z."/>
            <person name="Freedman E."/>
            <person name="Gellesch M."/>
            <person name="Goldberg J."/>
            <person name="Griggs A."/>
            <person name="Gujja S."/>
            <person name="Heilman E."/>
            <person name="Heiman D."/>
            <person name="Hepburn T."/>
            <person name="Howarth C."/>
            <person name="Jen D."/>
            <person name="Larson L."/>
            <person name="Mehta T."/>
            <person name="Park D."/>
            <person name="Pearson M."/>
            <person name="Roberts A."/>
            <person name="Saif S."/>
            <person name="Shenoy N."/>
            <person name="Sisk P."/>
            <person name="Stolte C."/>
            <person name="Sykes S."/>
            <person name="Thomson T."/>
            <person name="Walk T."/>
            <person name="White J."/>
            <person name="Yandava C."/>
            <person name="Burger G."/>
            <person name="Gray M.W."/>
            <person name="Holland P.W.H."/>
            <person name="King N."/>
            <person name="Lang F.B.F."/>
            <person name="Roger A.J."/>
            <person name="Ruiz-Trillo I."/>
            <person name="Lander E."/>
            <person name="Nusbaum C."/>
        </authorList>
    </citation>
    <scope>NUCLEOTIDE SEQUENCE [LARGE SCALE GENOMIC DNA]</scope>
    <source>
        <strain evidence="2 3">ATCC 50062</strain>
    </source>
</reference>
<accession>A0A0L0DI73</accession>
<evidence type="ECO:0000256" key="1">
    <source>
        <dbReference type="SAM" id="MobiDB-lite"/>
    </source>
</evidence>
<sequence>MATAHALPVLFPPGPSRKTILVVRHAQSELNAHKHAPDSGGIATAPQAWRADAPLSALGREQAAEAAAAVAELSEAATAAVVAAAPLARSLQTALAVSDALGGSLPIAVSPLLREATKKRPIGRPLADLRAEFTDPRFDWTDATDDSWIASVEDVKAAPARAEAARAWIAARPEPDLVLITHGTFFKLLSGTQLKLVNAELRSLIVEPSGAAVLSPPLFRLASAAHNDDSDAPDSDPAADPAPAPAPAPDSLEDLARLLSSQIRGSDWLSANPATGPTLLELAAELTAGTSPPADDQPGQ</sequence>
<proteinExistence type="predicted"/>
<feature type="region of interest" description="Disordered" evidence="1">
    <location>
        <begin position="225"/>
        <end position="251"/>
    </location>
</feature>
<name>A0A0L0DI73_THETB</name>
<evidence type="ECO:0000313" key="3">
    <source>
        <dbReference type="Proteomes" id="UP000054408"/>
    </source>
</evidence>
<dbReference type="PANTHER" id="PTHR48100:SF1">
    <property type="entry name" value="HISTIDINE PHOSPHATASE FAMILY PROTEIN-RELATED"/>
    <property type="match status" value="1"/>
</dbReference>
<dbReference type="Proteomes" id="UP000054408">
    <property type="component" value="Unassembled WGS sequence"/>
</dbReference>
<dbReference type="PANTHER" id="PTHR48100">
    <property type="entry name" value="BROAD-SPECIFICITY PHOSPHATASE YOR283W-RELATED"/>
    <property type="match status" value="1"/>
</dbReference>
<dbReference type="GO" id="GO:0016791">
    <property type="term" value="F:phosphatase activity"/>
    <property type="evidence" value="ECO:0007669"/>
    <property type="project" value="TreeGrafter"/>
</dbReference>
<dbReference type="RefSeq" id="XP_013756476.1">
    <property type="nucleotide sequence ID" value="XM_013901022.1"/>
</dbReference>
<evidence type="ECO:0000313" key="2">
    <source>
        <dbReference type="EMBL" id="KNC51008.1"/>
    </source>
</evidence>
<keyword evidence="3" id="KW-1185">Reference proteome</keyword>
<organism evidence="2 3">
    <name type="scientific">Thecamonas trahens ATCC 50062</name>
    <dbReference type="NCBI Taxonomy" id="461836"/>
    <lineage>
        <taxon>Eukaryota</taxon>
        <taxon>Apusozoa</taxon>
        <taxon>Apusomonadida</taxon>
        <taxon>Apusomonadidae</taxon>
        <taxon>Thecamonas</taxon>
    </lineage>
</organism>
<dbReference type="InterPro" id="IPR029033">
    <property type="entry name" value="His_PPase_superfam"/>
</dbReference>
<dbReference type="Pfam" id="PF00300">
    <property type="entry name" value="His_Phos_1"/>
    <property type="match status" value="1"/>
</dbReference>
<dbReference type="EMBL" id="GL349464">
    <property type="protein sequence ID" value="KNC51008.1"/>
    <property type="molecule type" value="Genomic_DNA"/>
</dbReference>
<protein>
    <recommendedName>
        <fullName evidence="4">Phosphoglycerate mutase</fullName>
    </recommendedName>
</protein>
<dbReference type="AlphaFoldDB" id="A0A0L0DI73"/>
<dbReference type="GO" id="GO:0005737">
    <property type="term" value="C:cytoplasm"/>
    <property type="evidence" value="ECO:0007669"/>
    <property type="project" value="TreeGrafter"/>
</dbReference>
<gene>
    <name evidence="2" type="ORF">AMSG_06982</name>
</gene>
<dbReference type="InterPro" id="IPR013078">
    <property type="entry name" value="His_Pase_superF_clade-1"/>
</dbReference>
<dbReference type="Gene3D" id="3.40.50.1240">
    <property type="entry name" value="Phosphoglycerate mutase-like"/>
    <property type="match status" value="1"/>
</dbReference>
<dbReference type="SMART" id="SM00855">
    <property type="entry name" value="PGAM"/>
    <property type="match status" value="1"/>
</dbReference>
<dbReference type="SUPFAM" id="SSF53254">
    <property type="entry name" value="Phosphoglycerate mutase-like"/>
    <property type="match status" value="1"/>
</dbReference>
<evidence type="ECO:0008006" key="4">
    <source>
        <dbReference type="Google" id="ProtNLM"/>
    </source>
</evidence>